<proteinExistence type="predicted"/>
<protein>
    <recommendedName>
        <fullName evidence="2">histone acetyltransferase</fullName>
        <ecNumber evidence="2">2.3.1.48</ecNumber>
    </recommendedName>
</protein>
<dbReference type="GO" id="GO:0005634">
    <property type="term" value="C:nucleus"/>
    <property type="evidence" value="ECO:0007669"/>
    <property type="project" value="UniProtKB-SubCell"/>
</dbReference>
<feature type="domain" description="TAZ-type" evidence="15">
    <location>
        <begin position="76"/>
        <end position="132"/>
    </location>
</feature>
<evidence type="ECO:0000259" key="16">
    <source>
        <dbReference type="PROSITE" id="PS50135"/>
    </source>
</evidence>
<dbReference type="PANTHER" id="PTHR13808:SF1">
    <property type="entry name" value="HISTONE ACETYLTRANSFERASE"/>
    <property type="match status" value="1"/>
</dbReference>
<dbReference type="GO" id="GO:0045944">
    <property type="term" value="P:positive regulation of transcription by RNA polymerase II"/>
    <property type="evidence" value="ECO:0007669"/>
    <property type="project" value="TreeGrafter"/>
</dbReference>
<dbReference type="PROSITE" id="PS01357">
    <property type="entry name" value="ZF_ZZ_1"/>
    <property type="match status" value="1"/>
</dbReference>
<evidence type="ECO:0000256" key="6">
    <source>
        <dbReference type="ARBA" id="ARBA00022833"/>
    </source>
</evidence>
<evidence type="ECO:0000256" key="9">
    <source>
        <dbReference type="ARBA" id="ARBA00023159"/>
    </source>
</evidence>
<dbReference type="GO" id="GO:0008270">
    <property type="term" value="F:zinc ion binding"/>
    <property type="evidence" value="ECO:0007669"/>
    <property type="project" value="UniProtKB-KW"/>
</dbReference>
<comment type="catalytic activity">
    <reaction evidence="12">
        <text>L-lysyl-[protein] + acetyl-CoA = N(6)-acetyl-L-lysyl-[protein] + CoA + H(+)</text>
        <dbReference type="Rhea" id="RHEA:45948"/>
        <dbReference type="Rhea" id="RHEA-COMP:9752"/>
        <dbReference type="Rhea" id="RHEA-COMP:10731"/>
        <dbReference type="ChEBI" id="CHEBI:15378"/>
        <dbReference type="ChEBI" id="CHEBI:29969"/>
        <dbReference type="ChEBI" id="CHEBI:57287"/>
        <dbReference type="ChEBI" id="CHEBI:57288"/>
        <dbReference type="ChEBI" id="CHEBI:61930"/>
        <dbReference type="EC" id="2.3.1.48"/>
    </reaction>
</comment>
<dbReference type="Gene3D" id="3.30.60.90">
    <property type="match status" value="1"/>
</dbReference>
<keyword evidence="4 13" id="KW-0479">Metal-binding</keyword>
<dbReference type="GO" id="GO:0004402">
    <property type="term" value="F:histone acetyltransferase activity"/>
    <property type="evidence" value="ECO:0007669"/>
    <property type="project" value="InterPro"/>
</dbReference>
<reference evidence="17 18" key="1">
    <citation type="submission" date="2021-06" db="EMBL/GenBank/DDBJ databases">
        <title>Caerostris extrusa draft genome.</title>
        <authorList>
            <person name="Kono N."/>
            <person name="Arakawa K."/>
        </authorList>
    </citation>
    <scope>NUCLEOTIDE SEQUENCE [LARGE SCALE GENOMIC DNA]</scope>
</reference>
<keyword evidence="8" id="KW-0805">Transcription regulation</keyword>
<evidence type="ECO:0000256" key="14">
    <source>
        <dbReference type="PROSITE-ProRule" id="PRU00228"/>
    </source>
</evidence>
<evidence type="ECO:0000313" key="18">
    <source>
        <dbReference type="Proteomes" id="UP001054945"/>
    </source>
</evidence>
<evidence type="ECO:0000256" key="3">
    <source>
        <dbReference type="ARBA" id="ARBA00022679"/>
    </source>
</evidence>
<dbReference type="PROSITE" id="PS50134">
    <property type="entry name" value="ZF_TAZ"/>
    <property type="match status" value="1"/>
</dbReference>
<keyword evidence="18" id="KW-1185">Reference proteome</keyword>
<evidence type="ECO:0000256" key="4">
    <source>
        <dbReference type="ARBA" id="ARBA00022723"/>
    </source>
</evidence>
<dbReference type="PROSITE" id="PS50135">
    <property type="entry name" value="ZF_ZZ_2"/>
    <property type="match status" value="1"/>
</dbReference>
<evidence type="ECO:0000259" key="15">
    <source>
        <dbReference type="PROSITE" id="PS50134"/>
    </source>
</evidence>
<evidence type="ECO:0000256" key="10">
    <source>
        <dbReference type="ARBA" id="ARBA00023163"/>
    </source>
</evidence>
<feature type="zinc finger region" description="TAZ-type" evidence="13">
    <location>
        <begin position="76"/>
        <end position="132"/>
    </location>
</feature>
<dbReference type="InterPro" id="IPR043145">
    <property type="entry name" value="Znf_ZZ_sf"/>
</dbReference>
<evidence type="ECO:0000256" key="12">
    <source>
        <dbReference type="ARBA" id="ARBA00048017"/>
    </source>
</evidence>
<dbReference type="Pfam" id="PF02135">
    <property type="entry name" value="zf-TAZ"/>
    <property type="match status" value="1"/>
</dbReference>
<feature type="domain" description="ZZ-type" evidence="16">
    <location>
        <begin position="14"/>
        <end position="62"/>
    </location>
</feature>
<dbReference type="SMART" id="SM00291">
    <property type="entry name" value="ZnF_ZZ"/>
    <property type="match status" value="1"/>
</dbReference>
<dbReference type="SUPFAM" id="SSF57850">
    <property type="entry name" value="RING/U-box"/>
    <property type="match status" value="1"/>
</dbReference>
<evidence type="ECO:0000256" key="7">
    <source>
        <dbReference type="ARBA" id="ARBA00022853"/>
    </source>
</evidence>
<evidence type="ECO:0000256" key="8">
    <source>
        <dbReference type="ARBA" id="ARBA00023015"/>
    </source>
</evidence>
<dbReference type="EMBL" id="BPLR01010696">
    <property type="protein sequence ID" value="GIY41124.1"/>
    <property type="molecule type" value="Genomic_DNA"/>
</dbReference>
<dbReference type="EC" id="2.3.1.48" evidence="2"/>
<dbReference type="Gene3D" id="1.20.1020.10">
    <property type="entry name" value="TAZ domain"/>
    <property type="match status" value="1"/>
</dbReference>
<evidence type="ECO:0000256" key="13">
    <source>
        <dbReference type="PROSITE-ProRule" id="PRU00203"/>
    </source>
</evidence>
<keyword evidence="3" id="KW-0808">Transferase</keyword>
<accession>A0AAV4T7H1</accession>
<evidence type="ECO:0000256" key="11">
    <source>
        <dbReference type="ARBA" id="ARBA00023242"/>
    </source>
</evidence>
<evidence type="ECO:0000313" key="17">
    <source>
        <dbReference type="EMBL" id="GIY41124.1"/>
    </source>
</evidence>
<comment type="subcellular location">
    <subcellularLocation>
        <location evidence="1">Nucleus</location>
    </subcellularLocation>
</comment>
<keyword evidence="5 14" id="KW-0863">Zinc-finger</keyword>
<dbReference type="PANTHER" id="PTHR13808">
    <property type="entry name" value="CBP/P300-RELATED"/>
    <property type="match status" value="1"/>
</dbReference>
<evidence type="ECO:0000256" key="5">
    <source>
        <dbReference type="ARBA" id="ARBA00022771"/>
    </source>
</evidence>
<dbReference type="SMART" id="SM00551">
    <property type="entry name" value="ZnF_TAZ"/>
    <property type="match status" value="1"/>
</dbReference>
<dbReference type="Pfam" id="PF00569">
    <property type="entry name" value="ZZ"/>
    <property type="match status" value="1"/>
</dbReference>
<dbReference type="GO" id="GO:0003713">
    <property type="term" value="F:transcription coactivator activity"/>
    <property type="evidence" value="ECO:0007669"/>
    <property type="project" value="TreeGrafter"/>
</dbReference>
<sequence length="132" mass="15283">MAMLYELHNQGQDRFVYTCNNCKKHVETRYHCTVCDDFDLCVPCFDKDGHAHKMEKLGFGLDDDSATCDQKQTNPQESRRLSIQRCIQSLVHACQCRDANCRLPSCQKMKRVVQHAKVVNEKLMVVVQFVNN</sequence>
<dbReference type="InterPro" id="IPR035898">
    <property type="entry name" value="TAZ_dom_sf"/>
</dbReference>
<dbReference type="SUPFAM" id="SSF57933">
    <property type="entry name" value="TAZ domain"/>
    <property type="match status" value="1"/>
</dbReference>
<dbReference type="AlphaFoldDB" id="A0AAV4T7H1"/>
<evidence type="ECO:0000256" key="1">
    <source>
        <dbReference type="ARBA" id="ARBA00004123"/>
    </source>
</evidence>
<dbReference type="GO" id="GO:0031490">
    <property type="term" value="F:chromatin DNA binding"/>
    <property type="evidence" value="ECO:0007669"/>
    <property type="project" value="TreeGrafter"/>
</dbReference>
<dbReference type="FunFam" id="3.30.60.90:FF:000003">
    <property type="entry name" value="E1A binding protein p300"/>
    <property type="match status" value="1"/>
</dbReference>
<keyword evidence="11" id="KW-0539">Nucleus</keyword>
<keyword evidence="10" id="KW-0804">Transcription</keyword>
<keyword evidence="6 13" id="KW-0862">Zinc</keyword>
<dbReference type="InterPro" id="IPR000197">
    <property type="entry name" value="Znf_TAZ"/>
</dbReference>
<name>A0AAV4T7H1_CAEEX</name>
<evidence type="ECO:0000256" key="2">
    <source>
        <dbReference type="ARBA" id="ARBA00013184"/>
    </source>
</evidence>
<dbReference type="InterPro" id="IPR000433">
    <property type="entry name" value="Znf_ZZ"/>
</dbReference>
<dbReference type="Proteomes" id="UP001054945">
    <property type="component" value="Unassembled WGS sequence"/>
</dbReference>
<gene>
    <name evidence="17" type="primary">CREBBP</name>
    <name evidence="17" type="ORF">CEXT_312241</name>
</gene>
<keyword evidence="7" id="KW-0156">Chromatin regulator</keyword>
<keyword evidence="9" id="KW-0010">Activator</keyword>
<organism evidence="17 18">
    <name type="scientific">Caerostris extrusa</name>
    <name type="common">Bark spider</name>
    <name type="synonym">Caerostris bankana</name>
    <dbReference type="NCBI Taxonomy" id="172846"/>
    <lineage>
        <taxon>Eukaryota</taxon>
        <taxon>Metazoa</taxon>
        <taxon>Ecdysozoa</taxon>
        <taxon>Arthropoda</taxon>
        <taxon>Chelicerata</taxon>
        <taxon>Arachnida</taxon>
        <taxon>Araneae</taxon>
        <taxon>Araneomorphae</taxon>
        <taxon>Entelegynae</taxon>
        <taxon>Araneoidea</taxon>
        <taxon>Araneidae</taxon>
        <taxon>Caerostris</taxon>
    </lineage>
</organism>
<dbReference type="GO" id="GO:0005667">
    <property type="term" value="C:transcription regulator complex"/>
    <property type="evidence" value="ECO:0007669"/>
    <property type="project" value="TreeGrafter"/>
</dbReference>
<dbReference type="InterPro" id="IPR013178">
    <property type="entry name" value="Histone_AcTrfase_Rtt109/CBP"/>
</dbReference>
<comment type="caution">
    <text evidence="17">The sequence shown here is derived from an EMBL/GenBank/DDBJ whole genome shotgun (WGS) entry which is preliminary data.</text>
</comment>
<dbReference type="CDD" id="cd02337">
    <property type="entry name" value="ZZ_CBP"/>
    <property type="match status" value="1"/>
</dbReference>
<dbReference type="GO" id="GO:0000123">
    <property type="term" value="C:histone acetyltransferase complex"/>
    <property type="evidence" value="ECO:0007669"/>
    <property type="project" value="TreeGrafter"/>
</dbReference>